<organism evidence="2">
    <name type="scientific">hydrocarbon metagenome</name>
    <dbReference type="NCBI Taxonomy" id="938273"/>
    <lineage>
        <taxon>unclassified sequences</taxon>
        <taxon>metagenomes</taxon>
        <taxon>ecological metagenomes</taxon>
    </lineage>
</organism>
<dbReference type="AlphaFoldDB" id="A0A0W8GAA4"/>
<evidence type="ECO:0000313" key="2">
    <source>
        <dbReference type="EMBL" id="KUG30045.1"/>
    </source>
</evidence>
<protein>
    <submittedName>
        <fullName evidence="2">Uncharacterized protein</fullName>
    </submittedName>
</protein>
<dbReference type="EMBL" id="LNQE01000008">
    <property type="protein sequence ID" value="KUG30045.1"/>
    <property type="molecule type" value="Genomic_DNA"/>
</dbReference>
<reference evidence="2" key="1">
    <citation type="journal article" date="2015" name="Proc. Natl. Acad. Sci. U.S.A.">
        <title>Networks of energetic and metabolic interactions define dynamics in microbial communities.</title>
        <authorList>
            <person name="Embree M."/>
            <person name="Liu J.K."/>
            <person name="Al-Bassam M.M."/>
            <person name="Zengler K."/>
        </authorList>
    </citation>
    <scope>NUCLEOTIDE SEQUENCE</scope>
</reference>
<feature type="region of interest" description="Disordered" evidence="1">
    <location>
        <begin position="289"/>
        <end position="312"/>
    </location>
</feature>
<feature type="region of interest" description="Disordered" evidence="1">
    <location>
        <begin position="152"/>
        <end position="174"/>
    </location>
</feature>
<name>A0A0W8GAA4_9ZZZZ</name>
<proteinExistence type="predicted"/>
<evidence type="ECO:0000256" key="1">
    <source>
        <dbReference type="SAM" id="MobiDB-lite"/>
    </source>
</evidence>
<gene>
    <name evidence="2" type="ORF">ASZ90_000057</name>
</gene>
<comment type="caution">
    <text evidence="2">The sequence shown here is derived from an EMBL/GenBank/DDBJ whole genome shotgun (WGS) entry which is preliminary data.</text>
</comment>
<sequence>MARHLTPRLLLVLSVLALPFSGLIPVQAQAASSAASATAEARPRLVTIDAKGLAVADILKKIHEQTGFTVVIDDKFLATPLTLRLSRLDAEAAARRLAQKLALNNYALMVDAPGKIITLRPVGAPPPGKKTGLGEDAASLPAGLTDEEALAKNPEASVDPMDDVVIPPDEEGGKGMTRREYEAAMAAYQNADPMDDVVIPPDEEGGKGMTRREYEAAMAAAQNADPMDDVVIPPDEEGGTGMTRREYEAAMAAANQNADPMDDVVIPPDEEGGTGMTRREYEAAMAAANQNAGPMGEMPPLDEEGGTDMPTR</sequence>
<accession>A0A0W8GAA4</accession>